<protein>
    <submittedName>
        <fullName evidence="3">Hemerythrin domain-containing protein</fullName>
    </submittedName>
</protein>
<dbReference type="EMBL" id="SOZD01000001">
    <property type="protein sequence ID" value="TFF26958.1"/>
    <property type="molecule type" value="Genomic_DNA"/>
</dbReference>
<dbReference type="OrthoDB" id="8282715at2"/>
<dbReference type="InterPro" id="IPR012312">
    <property type="entry name" value="Hemerythrin-like"/>
</dbReference>
<proteinExistence type="predicted"/>
<sequence length="219" mass="24043">MDDKGEHVVVMLPLPVAVERGASAAVERAERLGAALGRIKAVMQPAVLAELRRELAVQRRLCDSLEAIADALPDNLDHQHTLHVARSIGSIVRRAHAFEETTIFPLLDRSFRNRPQLAATLERLHFEHWEDESFAEELAEKLIDYVKAAAARPGPLAPRCAASVPRVGVFGTIVSGPLSISADPVAEALGYMLRGFFEGLRRHIAFEEEHLLPLLGEIG</sequence>
<feature type="domain" description="Hemerythrin-like" evidence="1">
    <location>
        <begin position="56"/>
        <end position="215"/>
    </location>
</feature>
<keyword evidence="4" id="KW-1185">Reference proteome</keyword>
<dbReference type="EMBL" id="SOZD01000005">
    <property type="protein sequence ID" value="TFF20657.1"/>
    <property type="molecule type" value="Genomic_DNA"/>
</dbReference>
<dbReference type="Proteomes" id="UP000298179">
    <property type="component" value="Unassembled WGS sequence"/>
</dbReference>
<dbReference type="Pfam" id="PF01814">
    <property type="entry name" value="Hemerythrin"/>
    <property type="match status" value="1"/>
</dbReference>
<dbReference type="Gene3D" id="1.20.120.520">
    <property type="entry name" value="nmb1532 protein domain like"/>
    <property type="match status" value="1"/>
</dbReference>
<organism evidence="3 4">
    <name type="scientific">Jiella endophytica</name>
    <dbReference type="NCBI Taxonomy" id="2558362"/>
    <lineage>
        <taxon>Bacteria</taxon>
        <taxon>Pseudomonadati</taxon>
        <taxon>Pseudomonadota</taxon>
        <taxon>Alphaproteobacteria</taxon>
        <taxon>Hyphomicrobiales</taxon>
        <taxon>Aurantimonadaceae</taxon>
        <taxon>Jiella</taxon>
    </lineage>
</organism>
<dbReference type="RefSeq" id="WP_134759098.1">
    <property type="nucleotide sequence ID" value="NZ_SOZD01000001.1"/>
</dbReference>
<accession>A0A4Y8RSP0</accession>
<name>A0A4Y8RSP0_9HYPH</name>
<reference evidence="3 4" key="1">
    <citation type="submission" date="2019-03" db="EMBL/GenBank/DDBJ databases">
        <title>Jiella endophytica sp. nov., a novel endophytic bacterium isolated from root of Ficus microcarpa Linn. f.</title>
        <authorList>
            <person name="Tuo L."/>
        </authorList>
    </citation>
    <scope>NUCLEOTIDE SEQUENCE [LARGE SCALE GENOMIC DNA]</scope>
    <source>
        <strain evidence="3 4">CBS5Q-3</strain>
    </source>
</reference>
<dbReference type="AlphaFoldDB" id="A0A4Y8RSP0"/>
<comment type="caution">
    <text evidence="3">The sequence shown here is derived from an EMBL/GenBank/DDBJ whole genome shotgun (WGS) entry which is preliminary data.</text>
</comment>
<evidence type="ECO:0000259" key="1">
    <source>
        <dbReference type="Pfam" id="PF01814"/>
    </source>
</evidence>
<evidence type="ECO:0000313" key="2">
    <source>
        <dbReference type="EMBL" id="TFF20657.1"/>
    </source>
</evidence>
<gene>
    <name evidence="3" type="ORF">E3C22_00260</name>
    <name evidence="2" type="ORF">E3C22_17300</name>
</gene>
<evidence type="ECO:0000313" key="3">
    <source>
        <dbReference type="EMBL" id="TFF26958.1"/>
    </source>
</evidence>
<evidence type="ECO:0000313" key="4">
    <source>
        <dbReference type="Proteomes" id="UP000298179"/>
    </source>
</evidence>